<accession>A0AAW0RK39</accession>
<keyword evidence="2" id="KW-1185">Reference proteome</keyword>
<reference evidence="1 2" key="1">
    <citation type="submission" date="2020-02" db="EMBL/GenBank/DDBJ databases">
        <title>Comparative genomics of the hypocrealean fungal genus Beauvera.</title>
        <authorList>
            <person name="Showalter D.N."/>
            <person name="Bushley K.E."/>
            <person name="Rehner S.A."/>
        </authorList>
    </citation>
    <scope>NUCLEOTIDE SEQUENCE [LARGE SCALE GENOMIC DNA]</scope>
    <source>
        <strain evidence="1 2">ARSEF4384</strain>
    </source>
</reference>
<dbReference type="AlphaFoldDB" id="A0AAW0RK39"/>
<organism evidence="1 2">
    <name type="scientific">Beauveria asiatica</name>
    <dbReference type="NCBI Taxonomy" id="1069075"/>
    <lineage>
        <taxon>Eukaryota</taxon>
        <taxon>Fungi</taxon>
        <taxon>Dikarya</taxon>
        <taxon>Ascomycota</taxon>
        <taxon>Pezizomycotina</taxon>
        <taxon>Sordariomycetes</taxon>
        <taxon>Hypocreomycetidae</taxon>
        <taxon>Hypocreales</taxon>
        <taxon>Cordycipitaceae</taxon>
        <taxon>Beauveria</taxon>
    </lineage>
</organism>
<comment type="caution">
    <text evidence="1">The sequence shown here is derived from an EMBL/GenBank/DDBJ whole genome shotgun (WGS) entry which is preliminary data.</text>
</comment>
<protein>
    <submittedName>
        <fullName evidence="1">Uncharacterized protein</fullName>
    </submittedName>
</protein>
<dbReference type="EMBL" id="JAAHCF010000680">
    <property type="protein sequence ID" value="KAK8142413.1"/>
    <property type="molecule type" value="Genomic_DNA"/>
</dbReference>
<proteinExistence type="predicted"/>
<sequence length="105" mass="11946">MLFKGLPTTPVAVTIHHHNRTDDATLHSLLLVLAANRRYFLRSMMRLPFDDVAFEASERTEEAWRKYMIQESTLMVIGRFIVKHRGGGTPTVLSILKAGSFNAQF</sequence>
<evidence type="ECO:0000313" key="1">
    <source>
        <dbReference type="EMBL" id="KAK8142413.1"/>
    </source>
</evidence>
<evidence type="ECO:0000313" key="2">
    <source>
        <dbReference type="Proteomes" id="UP001397290"/>
    </source>
</evidence>
<gene>
    <name evidence="1" type="ORF">G3M48_008811</name>
</gene>
<name>A0AAW0RK39_9HYPO</name>
<dbReference type="Proteomes" id="UP001397290">
    <property type="component" value="Unassembled WGS sequence"/>
</dbReference>